<comment type="caution">
    <text evidence="2">The sequence shown here is derived from an EMBL/GenBank/DDBJ whole genome shotgun (WGS) entry which is preliminary data.</text>
</comment>
<feature type="region of interest" description="Disordered" evidence="1">
    <location>
        <begin position="67"/>
        <end position="90"/>
    </location>
</feature>
<sequence length="148" mass="15571">MSAVHNMDCHCFGLRRAVVTCCSPPPASGLSDEYSNGADITFASFLGARSYQPGLNPKEDPVALMSLKRRDDSGGNSDGSGPPSPPLLSPEDIQEVIDKFFKDSDLTSANISSTIDKVGDGAVNFYKDGDKAGKEIGVPCWANAGKIS</sequence>
<accession>A0ABQ8EVG1</accession>
<dbReference type="Proteomes" id="UP001648503">
    <property type="component" value="Unassembled WGS sequence"/>
</dbReference>
<keyword evidence="3" id="KW-1185">Reference proteome</keyword>
<evidence type="ECO:0000256" key="1">
    <source>
        <dbReference type="SAM" id="MobiDB-lite"/>
    </source>
</evidence>
<name>A0ABQ8EVG1_9FUNG</name>
<dbReference type="EMBL" id="JAFCIX010000567">
    <property type="protein sequence ID" value="KAH6587264.1"/>
    <property type="molecule type" value="Genomic_DNA"/>
</dbReference>
<gene>
    <name evidence="2" type="ORF">BASA50_001397</name>
</gene>
<organism evidence="2 3">
    <name type="scientific">Batrachochytrium salamandrivorans</name>
    <dbReference type="NCBI Taxonomy" id="1357716"/>
    <lineage>
        <taxon>Eukaryota</taxon>
        <taxon>Fungi</taxon>
        <taxon>Fungi incertae sedis</taxon>
        <taxon>Chytridiomycota</taxon>
        <taxon>Chytridiomycota incertae sedis</taxon>
        <taxon>Chytridiomycetes</taxon>
        <taxon>Rhizophydiales</taxon>
        <taxon>Rhizophydiales incertae sedis</taxon>
        <taxon>Batrachochytrium</taxon>
    </lineage>
</organism>
<proteinExistence type="predicted"/>
<evidence type="ECO:0000313" key="2">
    <source>
        <dbReference type="EMBL" id="KAH6587264.1"/>
    </source>
</evidence>
<protein>
    <submittedName>
        <fullName evidence="2">Uncharacterized protein</fullName>
    </submittedName>
</protein>
<evidence type="ECO:0000313" key="3">
    <source>
        <dbReference type="Proteomes" id="UP001648503"/>
    </source>
</evidence>
<reference evidence="2 3" key="1">
    <citation type="submission" date="2021-02" db="EMBL/GenBank/DDBJ databases">
        <title>Variation within the Batrachochytrium salamandrivorans European outbreak.</title>
        <authorList>
            <person name="Kelly M."/>
            <person name="Pasmans F."/>
            <person name="Shea T.P."/>
            <person name="Munoz J.F."/>
            <person name="Carranza S."/>
            <person name="Cuomo C.A."/>
            <person name="Martel A."/>
        </authorList>
    </citation>
    <scope>NUCLEOTIDE SEQUENCE [LARGE SCALE GENOMIC DNA]</scope>
    <source>
        <strain evidence="2 3">AMFP18/2</strain>
    </source>
</reference>